<name>A0A508SSJ3_9BRAD</name>
<sequence length="551" mass="59653">MNRSSDRSPARLNLEHLKKQAKELIRLYRRQAPEAYARFRSTLPAATGRSDAAIAALDLRLHDAQSCVARDLGFASWPELRRYVEAQLPLGKSKDDRMRRWLQLVYAGDVDGTADRANPRVAARMLAEDPDLAADDPYLACAIGDEDKVRQAAANDPSWVNRPGGPLKLPPLVAVTHSSLLQLPEFRARLHRCARLLLQAGADPDQHISSRWPPGSLEKPDDQNPLSALYGAAGRNHDLELTNLLLEAGANPNDNESLYHSLEGFVTTGALLAHGARIAGTNAMYKVLDGENVAALELLLKHGGDPNEPAGTAPLTDCGSPLMWAIRRRRSRRCIATLLDAGADPHVRTPDGLGAYRFALQFGLTDVADLLRERSGAETLPDEERFVAACASGDAREARRIQAERPDLPGALSAPQLRLLPELAAAGADDGVRLMVSLGWPIAVRGGDWDGSALNHAVFRGNAGLTRFLLEHGAQWTEQHGFGDNASGSLSWASCNEPVEGGDWAGCAQALLDHGMPRATPDPNDPEWVLVAGRRKLFSDEVRDVLLGDAA</sequence>
<dbReference type="SUPFAM" id="SSF48403">
    <property type="entry name" value="Ankyrin repeat"/>
    <property type="match status" value="2"/>
</dbReference>
<evidence type="ECO:0000256" key="3">
    <source>
        <dbReference type="SAM" id="MobiDB-lite"/>
    </source>
</evidence>
<keyword evidence="5" id="KW-1185">Reference proteome</keyword>
<feature type="region of interest" description="Disordered" evidence="3">
    <location>
        <begin position="205"/>
        <end position="226"/>
    </location>
</feature>
<dbReference type="PANTHER" id="PTHR24189:SF50">
    <property type="entry name" value="ANKYRIN REPEAT AND SOCS BOX PROTEIN 2"/>
    <property type="match status" value="1"/>
</dbReference>
<dbReference type="Gene3D" id="1.25.40.20">
    <property type="entry name" value="Ankyrin repeat-containing domain"/>
    <property type="match status" value="3"/>
</dbReference>
<reference evidence="4" key="1">
    <citation type="submission" date="2019-02" db="EMBL/GenBank/DDBJ databases">
        <authorList>
            <person name="Pothier F.J."/>
        </authorList>
    </citation>
    <scope>NUCLEOTIDE SEQUENCE</scope>
    <source>
        <strain evidence="4">CI-1B</strain>
    </source>
</reference>
<dbReference type="InterPro" id="IPR036770">
    <property type="entry name" value="Ankyrin_rpt-contain_sf"/>
</dbReference>
<dbReference type="InterPro" id="IPR050745">
    <property type="entry name" value="Multifunctional_regulatory"/>
</dbReference>
<dbReference type="Proteomes" id="UP000328092">
    <property type="component" value="Unassembled WGS sequence"/>
</dbReference>
<protein>
    <submittedName>
        <fullName evidence="4">Uncharacterized protein</fullName>
    </submittedName>
</protein>
<keyword evidence="2" id="KW-0040">ANK repeat</keyword>
<comment type="caution">
    <text evidence="4">The sequence shown here is derived from an EMBL/GenBank/DDBJ whole genome shotgun (WGS) entry which is preliminary data.</text>
</comment>
<gene>
    <name evidence="4" type="ORF">CI1B_08090</name>
</gene>
<dbReference type="OrthoDB" id="928522at2"/>
<dbReference type="SMART" id="SM00248">
    <property type="entry name" value="ANK"/>
    <property type="match status" value="4"/>
</dbReference>
<evidence type="ECO:0000313" key="4">
    <source>
        <dbReference type="EMBL" id="VIO65702.1"/>
    </source>
</evidence>
<keyword evidence="1" id="KW-0677">Repeat</keyword>
<proteinExistence type="predicted"/>
<accession>A0A508SSJ3</accession>
<dbReference type="EMBL" id="CAADFC020000004">
    <property type="protein sequence ID" value="VIO65702.1"/>
    <property type="molecule type" value="Genomic_DNA"/>
</dbReference>
<evidence type="ECO:0000256" key="1">
    <source>
        <dbReference type="ARBA" id="ARBA00022737"/>
    </source>
</evidence>
<dbReference type="PANTHER" id="PTHR24189">
    <property type="entry name" value="MYOTROPHIN"/>
    <property type="match status" value="1"/>
</dbReference>
<dbReference type="RefSeq" id="WP_139857531.1">
    <property type="nucleotide sequence ID" value="NZ_CAADFC020000004.1"/>
</dbReference>
<dbReference type="AlphaFoldDB" id="A0A508SSJ3"/>
<evidence type="ECO:0000313" key="5">
    <source>
        <dbReference type="Proteomes" id="UP000328092"/>
    </source>
</evidence>
<evidence type="ECO:0000256" key="2">
    <source>
        <dbReference type="ARBA" id="ARBA00023043"/>
    </source>
</evidence>
<dbReference type="InterPro" id="IPR002110">
    <property type="entry name" value="Ankyrin_rpt"/>
</dbReference>
<organism evidence="4 5">
    <name type="scientific">Bradyrhizobium ivorense</name>
    <dbReference type="NCBI Taxonomy" id="2511166"/>
    <lineage>
        <taxon>Bacteria</taxon>
        <taxon>Pseudomonadati</taxon>
        <taxon>Pseudomonadota</taxon>
        <taxon>Alphaproteobacteria</taxon>
        <taxon>Hyphomicrobiales</taxon>
        <taxon>Nitrobacteraceae</taxon>
        <taxon>Bradyrhizobium</taxon>
    </lineage>
</organism>